<dbReference type="InterPro" id="IPR018376">
    <property type="entry name" value="Enoyl-CoA_hyd/isom_CS"/>
</dbReference>
<dbReference type="Pfam" id="PF16113">
    <property type="entry name" value="ECH_2"/>
    <property type="match status" value="1"/>
</dbReference>
<dbReference type="PROSITE" id="PS00166">
    <property type="entry name" value="ENOYL_COA_HYDRATASE"/>
    <property type="match status" value="1"/>
</dbReference>
<evidence type="ECO:0000256" key="1">
    <source>
        <dbReference type="ARBA" id="ARBA00001709"/>
    </source>
</evidence>
<accession>A0AA40CV94</accession>
<keyword evidence="4 8" id="KW-0378">Hydrolase</keyword>
<dbReference type="InterPro" id="IPR045004">
    <property type="entry name" value="ECH_dom"/>
</dbReference>
<evidence type="ECO:0000256" key="4">
    <source>
        <dbReference type="ARBA" id="ARBA00022801"/>
    </source>
</evidence>
<dbReference type="EMBL" id="JAULSV010000002">
    <property type="protein sequence ID" value="KAK0651832.1"/>
    <property type="molecule type" value="Genomic_DNA"/>
</dbReference>
<dbReference type="InterPro" id="IPR032259">
    <property type="entry name" value="HIBYL-CoA-H"/>
</dbReference>
<keyword evidence="9" id="KW-1185">Reference proteome</keyword>
<evidence type="ECO:0000313" key="8">
    <source>
        <dbReference type="EMBL" id="KAK0651832.1"/>
    </source>
</evidence>
<organism evidence="8 9">
    <name type="scientific">Cercophora newfieldiana</name>
    <dbReference type="NCBI Taxonomy" id="92897"/>
    <lineage>
        <taxon>Eukaryota</taxon>
        <taxon>Fungi</taxon>
        <taxon>Dikarya</taxon>
        <taxon>Ascomycota</taxon>
        <taxon>Pezizomycotina</taxon>
        <taxon>Sordariomycetes</taxon>
        <taxon>Sordariomycetidae</taxon>
        <taxon>Sordariales</taxon>
        <taxon>Lasiosphaeriaceae</taxon>
        <taxon>Cercophora</taxon>
    </lineage>
</organism>
<dbReference type="NCBIfam" id="NF004127">
    <property type="entry name" value="PRK05617.1"/>
    <property type="match status" value="1"/>
</dbReference>
<evidence type="ECO:0000259" key="7">
    <source>
        <dbReference type="Pfam" id="PF16113"/>
    </source>
</evidence>
<evidence type="ECO:0000256" key="2">
    <source>
        <dbReference type="ARBA" id="ARBA00004173"/>
    </source>
</evidence>
<comment type="caution">
    <text evidence="8">The sequence shown here is derived from an EMBL/GenBank/DDBJ whole genome shotgun (WGS) entry which is preliminary data.</text>
</comment>
<feature type="domain" description="Enoyl-CoA hydratase/isomerase" evidence="7">
    <location>
        <begin position="79"/>
        <end position="413"/>
    </location>
</feature>
<reference evidence="8" key="1">
    <citation type="submission" date="2023-06" db="EMBL/GenBank/DDBJ databases">
        <title>Genome-scale phylogeny and comparative genomics of the fungal order Sordariales.</title>
        <authorList>
            <consortium name="Lawrence Berkeley National Laboratory"/>
            <person name="Hensen N."/>
            <person name="Bonometti L."/>
            <person name="Westerberg I."/>
            <person name="Brannstrom I.O."/>
            <person name="Guillou S."/>
            <person name="Cros-Aarteil S."/>
            <person name="Calhoun S."/>
            <person name="Haridas S."/>
            <person name="Kuo A."/>
            <person name="Mondo S."/>
            <person name="Pangilinan J."/>
            <person name="Riley R."/>
            <person name="Labutti K."/>
            <person name="Andreopoulos B."/>
            <person name="Lipzen A."/>
            <person name="Chen C."/>
            <person name="Yanf M."/>
            <person name="Daum C."/>
            <person name="Ng V."/>
            <person name="Clum A."/>
            <person name="Steindorff A."/>
            <person name="Ohm R."/>
            <person name="Martin F."/>
            <person name="Silar P."/>
            <person name="Natvig D."/>
            <person name="Lalanne C."/>
            <person name="Gautier V."/>
            <person name="Ament-Velasquez S.L."/>
            <person name="Kruys A."/>
            <person name="Hutchinson M.I."/>
            <person name="Powell A.J."/>
            <person name="Barry K."/>
            <person name="Miller A.N."/>
            <person name="Grigoriev I.V."/>
            <person name="Debuchy R."/>
            <person name="Gladieux P."/>
            <person name="Thoren M.H."/>
            <person name="Johannesson H."/>
        </authorList>
    </citation>
    <scope>NUCLEOTIDE SEQUENCE</scope>
    <source>
        <strain evidence="8">SMH2532-1</strain>
    </source>
</reference>
<sequence length="506" mass="56635">MFTKALARRAVPAVSAACRGCTWSRPSIAVAAATMPLRAKILSHPQMSTQASLASPDILKPVEGDEPADVVFNSLYGIRSIELNRPKKLNALNGSMIRKIGPRLLEWAKSDMANIIVLKGTGEKAFCAGGDVAALVKWNKEGEEGQKRSTDYFALEYQLDHLIATYEKPVVAMMDGITMGGGVGLSIHAPFRIATERTMFSMPETTIGFFPDVGASFFLPRMAGSLGTYLALTSERVTGADVFYTGLATHYLHSTSLPNLESRLAELRFTDSQDHNERLSIINATIEEFCTGLPYDQPITFGGELRKAIDRCFKFDNIDEIIAGLKEEPSQTKQWAEKTIETLHKRSPTSVHVTLRQMRIGRNWSIAETFRREHQIAAKFMKKHDFNEGVTALLIEKRPAKWDPESLEDIYAEDKISEPYFNVENDPPKLELLSNKNYRKYEHNFGVPTEKDVEEKIAEGTWNKGKLVELFLDKTRAKQGAREVVEEIIARKTVADAQGVLVWVYN</sequence>
<dbReference type="SUPFAM" id="SSF52096">
    <property type="entry name" value="ClpP/crotonase"/>
    <property type="match status" value="1"/>
</dbReference>
<dbReference type="FunFam" id="3.90.226.10:FF:000026">
    <property type="entry name" value="3-hydroxyisobutyryl-CoA hydrolase, mitochondrial"/>
    <property type="match status" value="1"/>
</dbReference>
<evidence type="ECO:0000256" key="3">
    <source>
        <dbReference type="ARBA" id="ARBA00011915"/>
    </source>
</evidence>
<dbReference type="PANTHER" id="PTHR43176:SF3">
    <property type="entry name" value="3-HYDROXYISOBUTYRYL-COA HYDROLASE, MITOCHONDRIAL"/>
    <property type="match status" value="1"/>
</dbReference>
<name>A0AA40CV94_9PEZI</name>
<protein>
    <recommendedName>
        <fullName evidence="3">3-hydroxyisobutyryl-CoA hydrolase</fullName>
        <ecNumber evidence="3">3.1.2.4</ecNumber>
    </recommendedName>
    <alternativeName>
        <fullName evidence="6">3-hydroxyisobutyryl-coenzyme A hydrolase</fullName>
    </alternativeName>
</protein>
<dbReference type="Gene3D" id="3.90.226.10">
    <property type="entry name" value="2-enoyl-CoA Hydratase, Chain A, domain 1"/>
    <property type="match status" value="1"/>
</dbReference>
<evidence type="ECO:0000256" key="6">
    <source>
        <dbReference type="ARBA" id="ARBA00031181"/>
    </source>
</evidence>
<dbReference type="CDD" id="cd06558">
    <property type="entry name" value="crotonase-like"/>
    <property type="match status" value="1"/>
</dbReference>
<keyword evidence="5" id="KW-0496">Mitochondrion</keyword>
<dbReference type="EC" id="3.1.2.4" evidence="3"/>
<comment type="catalytic activity">
    <reaction evidence="1">
        <text>3-hydroxy-2-methylpropanoyl-CoA + H2O = 3-hydroxy-2-methylpropanoate + CoA + H(+)</text>
        <dbReference type="Rhea" id="RHEA:20888"/>
        <dbReference type="ChEBI" id="CHEBI:11805"/>
        <dbReference type="ChEBI" id="CHEBI:15377"/>
        <dbReference type="ChEBI" id="CHEBI:15378"/>
        <dbReference type="ChEBI" id="CHEBI:57287"/>
        <dbReference type="ChEBI" id="CHEBI:57340"/>
        <dbReference type="EC" id="3.1.2.4"/>
    </reaction>
</comment>
<evidence type="ECO:0000256" key="5">
    <source>
        <dbReference type="ARBA" id="ARBA00023128"/>
    </source>
</evidence>
<dbReference type="PANTHER" id="PTHR43176">
    <property type="entry name" value="3-HYDROXYISOBUTYRYL-COA HYDROLASE-RELATED"/>
    <property type="match status" value="1"/>
</dbReference>
<proteinExistence type="predicted"/>
<dbReference type="Proteomes" id="UP001174936">
    <property type="component" value="Unassembled WGS sequence"/>
</dbReference>
<dbReference type="GO" id="GO:0006574">
    <property type="term" value="P:L-valine catabolic process"/>
    <property type="evidence" value="ECO:0007669"/>
    <property type="project" value="TreeGrafter"/>
</dbReference>
<dbReference type="GO" id="GO:0005739">
    <property type="term" value="C:mitochondrion"/>
    <property type="evidence" value="ECO:0007669"/>
    <property type="project" value="UniProtKB-SubCell"/>
</dbReference>
<evidence type="ECO:0000313" key="9">
    <source>
        <dbReference type="Proteomes" id="UP001174936"/>
    </source>
</evidence>
<dbReference type="InterPro" id="IPR029045">
    <property type="entry name" value="ClpP/crotonase-like_dom_sf"/>
</dbReference>
<dbReference type="AlphaFoldDB" id="A0AA40CV94"/>
<dbReference type="GO" id="GO:0003860">
    <property type="term" value="F:3-hydroxyisobutyryl-CoA hydrolase activity"/>
    <property type="evidence" value="ECO:0007669"/>
    <property type="project" value="UniProtKB-EC"/>
</dbReference>
<gene>
    <name evidence="8" type="ORF">B0T16DRAFT_345804</name>
</gene>
<comment type="subcellular location">
    <subcellularLocation>
        <location evidence="2">Mitochondrion</location>
    </subcellularLocation>
</comment>